<name>A0A072U8S5_MEDTR</name>
<gene>
    <name evidence="1" type="ordered locus">MTR_6g043160</name>
</gene>
<reference evidence="1 3" key="1">
    <citation type="journal article" date="2011" name="Nature">
        <title>The Medicago genome provides insight into the evolution of rhizobial symbioses.</title>
        <authorList>
            <person name="Young N.D."/>
            <person name="Debelle F."/>
            <person name="Oldroyd G.E."/>
            <person name="Geurts R."/>
            <person name="Cannon S.B."/>
            <person name="Udvardi M.K."/>
            <person name="Benedito V.A."/>
            <person name="Mayer K.F."/>
            <person name="Gouzy J."/>
            <person name="Schoof H."/>
            <person name="Van de Peer Y."/>
            <person name="Proost S."/>
            <person name="Cook D.R."/>
            <person name="Meyers B.C."/>
            <person name="Spannagl M."/>
            <person name="Cheung F."/>
            <person name="De Mita S."/>
            <person name="Krishnakumar V."/>
            <person name="Gundlach H."/>
            <person name="Zhou S."/>
            <person name="Mudge J."/>
            <person name="Bharti A.K."/>
            <person name="Murray J.D."/>
            <person name="Naoumkina M.A."/>
            <person name="Rosen B."/>
            <person name="Silverstein K.A."/>
            <person name="Tang H."/>
            <person name="Rombauts S."/>
            <person name="Zhao P.X."/>
            <person name="Zhou P."/>
            <person name="Barbe V."/>
            <person name="Bardou P."/>
            <person name="Bechner M."/>
            <person name="Bellec A."/>
            <person name="Berger A."/>
            <person name="Berges H."/>
            <person name="Bidwell S."/>
            <person name="Bisseling T."/>
            <person name="Choisne N."/>
            <person name="Couloux A."/>
            <person name="Denny R."/>
            <person name="Deshpande S."/>
            <person name="Dai X."/>
            <person name="Doyle J.J."/>
            <person name="Dudez A.M."/>
            <person name="Farmer A.D."/>
            <person name="Fouteau S."/>
            <person name="Franken C."/>
            <person name="Gibelin C."/>
            <person name="Gish J."/>
            <person name="Goldstein S."/>
            <person name="Gonzalez A.J."/>
            <person name="Green P.J."/>
            <person name="Hallab A."/>
            <person name="Hartog M."/>
            <person name="Hua A."/>
            <person name="Humphray S.J."/>
            <person name="Jeong D.H."/>
            <person name="Jing Y."/>
            <person name="Jocker A."/>
            <person name="Kenton S.M."/>
            <person name="Kim D.J."/>
            <person name="Klee K."/>
            <person name="Lai H."/>
            <person name="Lang C."/>
            <person name="Lin S."/>
            <person name="Macmil S.L."/>
            <person name="Magdelenat G."/>
            <person name="Matthews L."/>
            <person name="McCorrison J."/>
            <person name="Monaghan E.L."/>
            <person name="Mun J.H."/>
            <person name="Najar F.Z."/>
            <person name="Nicholson C."/>
            <person name="Noirot C."/>
            <person name="O'Bleness M."/>
            <person name="Paule C.R."/>
            <person name="Poulain J."/>
            <person name="Prion F."/>
            <person name="Qin B."/>
            <person name="Qu C."/>
            <person name="Retzel E.F."/>
            <person name="Riddle C."/>
            <person name="Sallet E."/>
            <person name="Samain S."/>
            <person name="Samson N."/>
            <person name="Sanders I."/>
            <person name="Saurat O."/>
            <person name="Scarpelli C."/>
            <person name="Schiex T."/>
            <person name="Segurens B."/>
            <person name="Severin A.J."/>
            <person name="Sherrier D.J."/>
            <person name="Shi R."/>
            <person name="Sims S."/>
            <person name="Singer S.R."/>
            <person name="Sinharoy S."/>
            <person name="Sterck L."/>
            <person name="Viollet A."/>
            <person name="Wang B.B."/>
            <person name="Wang K."/>
            <person name="Wang M."/>
            <person name="Wang X."/>
            <person name="Warfsmann J."/>
            <person name="Weissenbach J."/>
            <person name="White D.D."/>
            <person name="White J.D."/>
            <person name="Wiley G.B."/>
            <person name="Wincker P."/>
            <person name="Xing Y."/>
            <person name="Yang L."/>
            <person name="Yao Z."/>
            <person name="Ying F."/>
            <person name="Zhai J."/>
            <person name="Zhou L."/>
            <person name="Zuber A."/>
            <person name="Denarie J."/>
            <person name="Dixon R.A."/>
            <person name="May G.D."/>
            <person name="Schwartz D.C."/>
            <person name="Rogers J."/>
            <person name="Quetier F."/>
            <person name="Town C.D."/>
            <person name="Roe B.A."/>
        </authorList>
    </citation>
    <scope>NUCLEOTIDE SEQUENCE [LARGE SCALE GENOMIC DNA]</scope>
    <source>
        <strain evidence="1">A17</strain>
        <strain evidence="2 3">cv. Jemalong A17</strain>
    </source>
</reference>
<keyword evidence="3" id="KW-1185">Reference proteome</keyword>
<organism evidence="1 3">
    <name type="scientific">Medicago truncatula</name>
    <name type="common">Barrel medic</name>
    <name type="synonym">Medicago tribuloides</name>
    <dbReference type="NCBI Taxonomy" id="3880"/>
    <lineage>
        <taxon>Eukaryota</taxon>
        <taxon>Viridiplantae</taxon>
        <taxon>Streptophyta</taxon>
        <taxon>Embryophyta</taxon>
        <taxon>Tracheophyta</taxon>
        <taxon>Spermatophyta</taxon>
        <taxon>Magnoliopsida</taxon>
        <taxon>eudicotyledons</taxon>
        <taxon>Gunneridae</taxon>
        <taxon>Pentapetalae</taxon>
        <taxon>rosids</taxon>
        <taxon>fabids</taxon>
        <taxon>Fabales</taxon>
        <taxon>Fabaceae</taxon>
        <taxon>Papilionoideae</taxon>
        <taxon>50 kb inversion clade</taxon>
        <taxon>NPAAA clade</taxon>
        <taxon>Hologalegina</taxon>
        <taxon>IRL clade</taxon>
        <taxon>Trifolieae</taxon>
        <taxon>Medicago</taxon>
    </lineage>
</organism>
<sequence length="83" mass="9373">MSYIRELLDLPMACFCARKPHVVESTMSATSSQKIGSNFHSLHRYEPVIMSVTVYMKTNKIEGVRNGIHGFESLQMISVDLPL</sequence>
<evidence type="ECO:0000313" key="1">
    <source>
        <dbReference type="EMBL" id="KEH26047.1"/>
    </source>
</evidence>
<dbReference type="HOGENOM" id="CLU_2546084_0_0_1"/>
<accession>A0A072U8S5</accession>
<reference evidence="2" key="3">
    <citation type="submission" date="2015-04" db="UniProtKB">
        <authorList>
            <consortium name="EnsemblPlants"/>
        </authorList>
    </citation>
    <scope>IDENTIFICATION</scope>
    <source>
        <strain evidence="2">cv. Jemalong A17</strain>
    </source>
</reference>
<evidence type="ECO:0000313" key="3">
    <source>
        <dbReference type="Proteomes" id="UP000002051"/>
    </source>
</evidence>
<reference evidence="1 3" key="2">
    <citation type="journal article" date="2014" name="BMC Genomics">
        <title>An improved genome release (version Mt4.0) for the model legume Medicago truncatula.</title>
        <authorList>
            <person name="Tang H."/>
            <person name="Krishnakumar V."/>
            <person name="Bidwell S."/>
            <person name="Rosen B."/>
            <person name="Chan A."/>
            <person name="Zhou S."/>
            <person name="Gentzbittel L."/>
            <person name="Childs K.L."/>
            <person name="Yandell M."/>
            <person name="Gundlach H."/>
            <person name="Mayer K.F."/>
            <person name="Schwartz D.C."/>
            <person name="Town C.D."/>
        </authorList>
    </citation>
    <scope>GENOME REANNOTATION</scope>
    <source>
        <strain evidence="1">A17</strain>
        <strain evidence="2 3">cv. Jemalong A17</strain>
    </source>
</reference>
<proteinExistence type="predicted"/>
<dbReference type="Proteomes" id="UP000002051">
    <property type="component" value="Chromosome 6"/>
</dbReference>
<protein>
    <submittedName>
        <fullName evidence="1 2">Uncharacterized protein</fullName>
    </submittedName>
</protein>
<dbReference type="EMBL" id="CM001222">
    <property type="protein sequence ID" value="KEH26047.1"/>
    <property type="molecule type" value="Genomic_DNA"/>
</dbReference>
<dbReference type="EnsemblPlants" id="KEH26047">
    <property type="protein sequence ID" value="KEH26047"/>
    <property type="gene ID" value="MTR_6g043160"/>
</dbReference>
<dbReference type="AlphaFoldDB" id="A0A072U8S5"/>
<dbReference type="PaxDb" id="3880-AES62777"/>
<evidence type="ECO:0000313" key="2">
    <source>
        <dbReference type="EnsemblPlants" id="KEH26047"/>
    </source>
</evidence>